<dbReference type="Gene3D" id="3.30.70.2970">
    <property type="entry name" value="Protein of unknown function (DUF541), domain 2"/>
    <property type="match status" value="1"/>
</dbReference>
<dbReference type="GO" id="GO:0006974">
    <property type="term" value="P:DNA damage response"/>
    <property type="evidence" value="ECO:0007669"/>
    <property type="project" value="TreeGrafter"/>
</dbReference>
<name>A0A934R1V9_9BACT</name>
<dbReference type="AlphaFoldDB" id="A0A934R1V9"/>
<dbReference type="PANTHER" id="PTHR34387">
    <property type="entry name" value="SLR1258 PROTEIN"/>
    <property type="match status" value="1"/>
</dbReference>
<evidence type="ECO:0000313" key="2">
    <source>
        <dbReference type="Proteomes" id="UP000600139"/>
    </source>
</evidence>
<dbReference type="InterPro" id="IPR007497">
    <property type="entry name" value="SIMPL/DUF541"/>
</dbReference>
<keyword evidence="2" id="KW-1185">Reference proteome</keyword>
<reference evidence="1" key="1">
    <citation type="submission" date="2021-01" db="EMBL/GenBank/DDBJ databases">
        <title>Modified the classification status of verrucomicrobia.</title>
        <authorList>
            <person name="Feng X."/>
        </authorList>
    </citation>
    <scope>NUCLEOTIDE SEQUENCE</scope>
    <source>
        <strain evidence="1">JCM 18052</strain>
    </source>
</reference>
<gene>
    <name evidence="1" type="ORF">JIN84_07365</name>
</gene>
<sequence>MNTDNSSQRPVRSISLPPLAAFALALGLVGSTYIAASTWRDVRKQPDRNNIRITGSAKKRIVSDLIQWSATIESKGGDRTAAYVSLKGGTDEVVAFLKAQGIKPDDIKTQSASITEEFEMVREDKVLPGTTVPLRTETRKSAGFRAMQVVSVSSPDVPQIEKASREITSLLEQGVFVSSNAPNYYYTRLGELKLEMLAEAAKDARNRAENILRSAGNTGIGPLVDSSMGIININPANSTETSTEGNNDTSSYEKDIITIVRAEYKVN</sequence>
<organism evidence="1 2">
    <name type="scientific">Luteolibacter yonseiensis</name>
    <dbReference type="NCBI Taxonomy" id="1144680"/>
    <lineage>
        <taxon>Bacteria</taxon>
        <taxon>Pseudomonadati</taxon>
        <taxon>Verrucomicrobiota</taxon>
        <taxon>Verrucomicrobiia</taxon>
        <taxon>Verrucomicrobiales</taxon>
        <taxon>Verrucomicrobiaceae</taxon>
        <taxon>Luteolibacter</taxon>
    </lineage>
</organism>
<dbReference type="Proteomes" id="UP000600139">
    <property type="component" value="Unassembled WGS sequence"/>
</dbReference>
<dbReference type="Pfam" id="PF04402">
    <property type="entry name" value="SIMPL"/>
    <property type="match status" value="1"/>
</dbReference>
<comment type="caution">
    <text evidence="1">The sequence shown here is derived from an EMBL/GenBank/DDBJ whole genome shotgun (WGS) entry which is preliminary data.</text>
</comment>
<dbReference type="PANTHER" id="PTHR34387:SF2">
    <property type="entry name" value="SLR1258 PROTEIN"/>
    <property type="match status" value="1"/>
</dbReference>
<dbReference type="InterPro" id="IPR052022">
    <property type="entry name" value="26kDa_periplasmic_antigen"/>
</dbReference>
<dbReference type="EMBL" id="JAENIK010000008">
    <property type="protein sequence ID" value="MBK1815426.1"/>
    <property type="molecule type" value="Genomic_DNA"/>
</dbReference>
<proteinExistence type="predicted"/>
<protein>
    <submittedName>
        <fullName evidence="1">SIMPL domain-containing protein</fullName>
    </submittedName>
</protein>
<accession>A0A934R1V9</accession>
<dbReference type="RefSeq" id="WP_200350387.1">
    <property type="nucleotide sequence ID" value="NZ_BAABHZ010000012.1"/>
</dbReference>
<evidence type="ECO:0000313" key="1">
    <source>
        <dbReference type="EMBL" id="MBK1815426.1"/>
    </source>
</evidence>